<evidence type="ECO:0000256" key="4">
    <source>
        <dbReference type="ARBA" id="ARBA00022989"/>
    </source>
</evidence>
<dbReference type="PANTHER" id="PTHR31566">
    <property type="entry name" value="CYTOCHROME C BIOGENESIS PROTEIN CCS1, CHLOROPLASTIC"/>
    <property type="match status" value="1"/>
</dbReference>
<feature type="transmembrane region" description="Helical" evidence="6">
    <location>
        <begin position="43"/>
        <end position="61"/>
    </location>
</feature>
<dbReference type="Pfam" id="PF05140">
    <property type="entry name" value="ResB"/>
    <property type="match status" value="1"/>
</dbReference>
<dbReference type="OrthoDB" id="9770923at2"/>
<keyword evidence="5 6" id="KW-0472">Membrane</keyword>
<feature type="transmembrane region" description="Helical" evidence="6">
    <location>
        <begin position="188"/>
        <end position="206"/>
    </location>
</feature>
<dbReference type="RefSeq" id="WP_126129798.1">
    <property type="nucleotide sequence ID" value="NZ_CP034464.1"/>
</dbReference>
<keyword evidence="3" id="KW-0201">Cytochrome c-type biogenesis</keyword>
<dbReference type="Proteomes" id="UP000275663">
    <property type="component" value="Chromosome"/>
</dbReference>
<evidence type="ECO:0000313" key="8">
    <source>
        <dbReference type="EMBL" id="AZP14441.1"/>
    </source>
</evidence>
<evidence type="ECO:0000256" key="6">
    <source>
        <dbReference type="SAM" id="Phobius"/>
    </source>
</evidence>
<organism evidence="8 9">
    <name type="scientific">Undibacterium parvum</name>
    <dbReference type="NCBI Taxonomy" id="401471"/>
    <lineage>
        <taxon>Bacteria</taxon>
        <taxon>Pseudomonadati</taxon>
        <taxon>Pseudomonadota</taxon>
        <taxon>Betaproteobacteria</taxon>
        <taxon>Burkholderiales</taxon>
        <taxon>Oxalobacteraceae</taxon>
        <taxon>Undibacterium</taxon>
    </lineage>
</organism>
<dbReference type="KEGG" id="upv:EJN92_05790"/>
<dbReference type="GO" id="GO:0016020">
    <property type="term" value="C:membrane"/>
    <property type="evidence" value="ECO:0007669"/>
    <property type="project" value="UniProtKB-SubCell"/>
</dbReference>
<sequence>MHTVAPVDSPTDNDAPAKTQGLSLNTEKRWLADLVELLSSMRFAISLLTLIAITSVIGTVLKQNEPMPNYVNQFGPFWFEIFHKLSLYSLYSAWWFLLIMAFLVLSTSLCLIRNTPKMLKDMRSWRENVREQSLRNFHHKVIWTSTQQPSDLVRDVTTHISRVGYKFKVIEKERATLITAKQGAANKWGYIFAHSAIVIICVGGLLDSDLSIRFQQWFMGKVPFEGNGIIANIPAQHRLALATPTFRGNAMIPEGASSSTAIISQQTGVLIQDLPFTIKLNKFIIDYYSTGMPKLFASEVSIKDHETGKIFSATIKVNHPLIYKGIALFQSSFEDGGSHLNLLAYPMLGNKKNTFEIKGDVGGNTPLPGDKGSDYSIEWTGFRPFNVENLARNGQDLRAVDTQKSFNEKISADLDKHLGSAAKNANNKDLKNVGPSVQYKLRDKTGQAREFHNYMQPVLVDGAWVFLAGTRENPNEAFRYLRIPADDDDSVKEWMRIRSALADANLRQLAAQSYAKRALPENGKNGEQLQSQLAASAQKGMTIFAGNGAGSAAGYLAISQFLEQIPAAEQGKAADVFMKILNGGMWDLWQLARKQEDLPTLELDEKHARFLQIATSALSDSFFYGAPVYLQLTGFDEVKASVLQVTRSPGQNIVYLGCLFLVIGVFSMFYIRERRLWIWIKEDHLGSHALMALSSQRKTLDFEKEFEQLKSQLLQLNQANRQLES</sequence>
<keyword evidence="2 6" id="KW-0812">Transmembrane</keyword>
<proteinExistence type="predicted"/>
<evidence type="ECO:0000256" key="3">
    <source>
        <dbReference type="ARBA" id="ARBA00022748"/>
    </source>
</evidence>
<feature type="transmembrane region" description="Helical" evidence="6">
    <location>
        <begin position="93"/>
        <end position="112"/>
    </location>
</feature>
<reference evidence="8 9" key="1">
    <citation type="journal article" date="2011" name="Int. J. Syst. Evol. Microbiol.">
        <title>Description of Undibacterium oligocarboniphilum sp. nov., isolated from purified water, and Undibacterium pigrum strain CCUG 49012 as the type strain of Undibacterium parvum sp. nov., and emended descriptions of the genus Undibacterium and the species Undibacterium pigrum.</title>
        <authorList>
            <person name="Eder W."/>
            <person name="Wanner G."/>
            <person name="Ludwig W."/>
            <person name="Busse H.J."/>
            <person name="Ziemke-Kageler F."/>
            <person name="Lang E."/>
        </authorList>
    </citation>
    <scope>NUCLEOTIDE SEQUENCE [LARGE SCALE GENOMIC DNA]</scope>
    <source>
        <strain evidence="8 9">DSM 23061</strain>
    </source>
</reference>
<dbReference type="InterPro" id="IPR007816">
    <property type="entry name" value="ResB-like_domain"/>
</dbReference>
<feature type="transmembrane region" description="Helical" evidence="6">
    <location>
        <begin position="653"/>
        <end position="671"/>
    </location>
</feature>
<dbReference type="GO" id="GO:0017004">
    <property type="term" value="P:cytochrome complex assembly"/>
    <property type="evidence" value="ECO:0007669"/>
    <property type="project" value="UniProtKB-KW"/>
</dbReference>
<dbReference type="EMBL" id="CP034464">
    <property type="protein sequence ID" value="AZP14441.1"/>
    <property type="molecule type" value="Genomic_DNA"/>
</dbReference>
<protein>
    <submittedName>
        <fullName evidence="8">Cytochrome c biogenesis protein ResB</fullName>
    </submittedName>
</protein>
<dbReference type="AlphaFoldDB" id="A0A3Q9BUF3"/>
<dbReference type="PANTHER" id="PTHR31566:SF0">
    <property type="entry name" value="CYTOCHROME C BIOGENESIS PROTEIN CCS1, CHLOROPLASTIC"/>
    <property type="match status" value="1"/>
</dbReference>
<evidence type="ECO:0000256" key="5">
    <source>
        <dbReference type="ARBA" id="ARBA00023136"/>
    </source>
</evidence>
<name>A0A3Q9BUF3_9BURK</name>
<evidence type="ECO:0000256" key="2">
    <source>
        <dbReference type="ARBA" id="ARBA00022692"/>
    </source>
</evidence>
<evidence type="ECO:0000313" key="9">
    <source>
        <dbReference type="Proteomes" id="UP000275663"/>
    </source>
</evidence>
<evidence type="ECO:0000256" key="1">
    <source>
        <dbReference type="ARBA" id="ARBA00004141"/>
    </source>
</evidence>
<feature type="domain" description="ResB-like" evidence="7">
    <location>
        <begin position="41"/>
        <end position="707"/>
    </location>
</feature>
<evidence type="ECO:0000259" key="7">
    <source>
        <dbReference type="Pfam" id="PF05140"/>
    </source>
</evidence>
<gene>
    <name evidence="8" type="ORF">EJN92_05790</name>
</gene>
<comment type="subcellular location">
    <subcellularLocation>
        <location evidence="1">Membrane</location>
        <topology evidence="1">Multi-pass membrane protein</topology>
    </subcellularLocation>
</comment>
<keyword evidence="9" id="KW-1185">Reference proteome</keyword>
<dbReference type="InterPro" id="IPR023494">
    <property type="entry name" value="Cyt_c_bgen_Ccs1/CcsB/ResB"/>
</dbReference>
<keyword evidence="4 6" id="KW-1133">Transmembrane helix</keyword>
<accession>A0A3Q9BUF3</accession>